<dbReference type="SUPFAM" id="SSF47175">
    <property type="entry name" value="Cytochromes"/>
    <property type="match status" value="1"/>
</dbReference>
<protein>
    <recommendedName>
        <fullName evidence="3">Cytochrome C</fullName>
    </recommendedName>
</protein>
<dbReference type="Pfam" id="PF01322">
    <property type="entry name" value="Cytochrom_C_2"/>
    <property type="match status" value="1"/>
</dbReference>
<evidence type="ECO:0000313" key="2">
    <source>
        <dbReference type="Proteomes" id="UP000190064"/>
    </source>
</evidence>
<evidence type="ECO:0000313" key="1">
    <source>
        <dbReference type="EMBL" id="OOV86815.1"/>
    </source>
</evidence>
<dbReference type="EMBL" id="MTSD02000004">
    <property type="protein sequence ID" value="OOV86815.1"/>
    <property type="molecule type" value="Genomic_DNA"/>
</dbReference>
<dbReference type="InterPro" id="IPR002321">
    <property type="entry name" value="Cyt_c_II"/>
</dbReference>
<keyword evidence="2" id="KW-1185">Reference proteome</keyword>
<dbReference type="STRING" id="966.BTA35_0210975"/>
<sequence length="142" mass="16260">MLILSLFLVGSVSAADYADPSVATQARQDQFEDIKASFKQLRFILIQDEFDAVSARAEADKLAALSQPLLEMFRVRSDHGNTKALGRIWDSWPRFEAQMLKFVELTEKTAESLEYANQEDARMYIDQAAKSCKSCHRFFKKR</sequence>
<comment type="caution">
    <text evidence="1">The sequence shown here is derived from an EMBL/GenBank/DDBJ whole genome shotgun (WGS) entry which is preliminary data.</text>
</comment>
<dbReference type="GO" id="GO:0022900">
    <property type="term" value="P:electron transport chain"/>
    <property type="evidence" value="ECO:0007669"/>
    <property type="project" value="InterPro"/>
</dbReference>
<dbReference type="GO" id="GO:0005506">
    <property type="term" value="F:iron ion binding"/>
    <property type="evidence" value="ECO:0007669"/>
    <property type="project" value="InterPro"/>
</dbReference>
<reference evidence="1" key="1">
    <citation type="submission" date="2017-02" db="EMBL/GenBank/DDBJ databases">
        <title>Draft Genome Sequence of the Salt Water Bacterium Oceanospirillum linum ATCC 11336.</title>
        <authorList>
            <person name="Trachtenberg A.M."/>
            <person name="Carney J.G."/>
            <person name="Linnane J.D."/>
            <person name="Rheaume B.A."/>
            <person name="Pitts N.L."/>
            <person name="Mykles D.L."/>
            <person name="Maclea K.S."/>
        </authorList>
    </citation>
    <scope>NUCLEOTIDE SEQUENCE [LARGE SCALE GENOMIC DNA]</scope>
    <source>
        <strain evidence="1">ATCC 11336</strain>
    </source>
</reference>
<dbReference type="PROSITE" id="PS51009">
    <property type="entry name" value="CYTCII"/>
    <property type="match status" value="1"/>
</dbReference>
<name>A0A1T1HAH6_OCELI</name>
<dbReference type="AlphaFoldDB" id="A0A1T1HAH6"/>
<accession>A0A1T1HAH6</accession>
<gene>
    <name evidence="1" type="ORF">BTA35_0210975</name>
</gene>
<dbReference type="Gene3D" id="1.20.120.10">
    <property type="entry name" value="Cytochrome c/b562"/>
    <property type="match status" value="1"/>
</dbReference>
<dbReference type="GO" id="GO:0020037">
    <property type="term" value="F:heme binding"/>
    <property type="evidence" value="ECO:0007669"/>
    <property type="project" value="InterPro"/>
</dbReference>
<proteinExistence type="predicted"/>
<dbReference type="InterPro" id="IPR010980">
    <property type="entry name" value="Cyt_c/b562"/>
</dbReference>
<dbReference type="Proteomes" id="UP000190064">
    <property type="component" value="Unassembled WGS sequence"/>
</dbReference>
<dbReference type="GO" id="GO:0009055">
    <property type="term" value="F:electron transfer activity"/>
    <property type="evidence" value="ECO:0007669"/>
    <property type="project" value="InterPro"/>
</dbReference>
<evidence type="ECO:0008006" key="3">
    <source>
        <dbReference type="Google" id="ProtNLM"/>
    </source>
</evidence>
<organism evidence="1 2">
    <name type="scientific">Oceanospirillum linum</name>
    <dbReference type="NCBI Taxonomy" id="966"/>
    <lineage>
        <taxon>Bacteria</taxon>
        <taxon>Pseudomonadati</taxon>
        <taxon>Pseudomonadota</taxon>
        <taxon>Gammaproteobacteria</taxon>
        <taxon>Oceanospirillales</taxon>
        <taxon>Oceanospirillaceae</taxon>
        <taxon>Oceanospirillum</taxon>
    </lineage>
</organism>